<protein>
    <submittedName>
        <fullName evidence="1">Uncharacterized protein</fullName>
    </submittedName>
</protein>
<evidence type="ECO:0000313" key="2">
    <source>
        <dbReference type="Proteomes" id="UP001352852"/>
    </source>
</evidence>
<proteinExistence type="predicted"/>
<gene>
    <name evidence="1" type="ORF">CHARACLAT_010246</name>
</gene>
<accession>A0ABU7F1S3</accession>
<keyword evidence="2" id="KW-1185">Reference proteome</keyword>
<dbReference type="Proteomes" id="UP001352852">
    <property type="component" value="Unassembled WGS sequence"/>
</dbReference>
<reference evidence="1 2" key="1">
    <citation type="submission" date="2021-06" db="EMBL/GenBank/DDBJ databases">
        <authorList>
            <person name="Palmer J.M."/>
        </authorList>
    </citation>
    <scope>NUCLEOTIDE SEQUENCE [LARGE SCALE GENOMIC DNA]</scope>
    <source>
        <strain evidence="1 2">CL_MEX2019</strain>
        <tissue evidence="1">Muscle</tissue>
    </source>
</reference>
<sequence>MRLGHKNVLKIERFRAMGSSHALPSQPFPTYRTVKKYSHCWKHILSRQSSRTSGLTKILCEGLTESDALLRSGRFYRILSQNSVEPLLVEQTANRTSPGFLLPTFP</sequence>
<comment type="caution">
    <text evidence="1">The sequence shown here is derived from an EMBL/GenBank/DDBJ whole genome shotgun (WGS) entry which is preliminary data.</text>
</comment>
<name>A0ABU7F1S3_9TELE</name>
<dbReference type="EMBL" id="JAHUTJ010074424">
    <property type="protein sequence ID" value="MED6293408.1"/>
    <property type="molecule type" value="Genomic_DNA"/>
</dbReference>
<organism evidence="1 2">
    <name type="scientific">Characodon lateralis</name>
    <dbReference type="NCBI Taxonomy" id="208331"/>
    <lineage>
        <taxon>Eukaryota</taxon>
        <taxon>Metazoa</taxon>
        <taxon>Chordata</taxon>
        <taxon>Craniata</taxon>
        <taxon>Vertebrata</taxon>
        <taxon>Euteleostomi</taxon>
        <taxon>Actinopterygii</taxon>
        <taxon>Neopterygii</taxon>
        <taxon>Teleostei</taxon>
        <taxon>Neoteleostei</taxon>
        <taxon>Acanthomorphata</taxon>
        <taxon>Ovalentaria</taxon>
        <taxon>Atherinomorphae</taxon>
        <taxon>Cyprinodontiformes</taxon>
        <taxon>Goodeidae</taxon>
        <taxon>Characodon</taxon>
    </lineage>
</organism>
<evidence type="ECO:0000313" key="1">
    <source>
        <dbReference type="EMBL" id="MED6293408.1"/>
    </source>
</evidence>